<dbReference type="AlphaFoldDB" id="A0A9X2VGY7"/>
<name>A0A9X2VGY7_9PSEU</name>
<evidence type="ECO:0000313" key="4">
    <source>
        <dbReference type="EMBL" id="MCS7475927.1"/>
    </source>
</evidence>
<dbReference type="RefSeq" id="WP_259621452.1">
    <property type="nucleotide sequence ID" value="NZ_JANYMP010000002.1"/>
</dbReference>
<gene>
    <name evidence="4" type="ORF">NZH93_03600</name>
</gene>
<evidence type="ECO:0000313" key="5">
    <source>
        <dbReference type="Proteomes" id="UP001141259"/>
    </source>
</evidence>
<evidence type="ECO:0000259" key="3">
    <source>
        <dbReference type="Pfam" id="PF26607"/>
    </source>
</evidence>
<organism evidence="4 5">
    <name type="scientific">Umezawaea endophytica</name>
    <dbReference type="NCBI Taxonomy" id="1654476"/>
    <lineage>
        <taxon>Bacteria</taxon>
        <taxon>Bacillati</taxon>
        <taxon>Actinomycetota</taxon>
        <taxon>Actinomycetes</taxon>
        <taxon>Pseudonocardiales</taxon>
        <taxon>Pseudonocardiaceae</taxon>
        <taxon>Umezawaea</taxon>
    </lineage>
</organism>
<dbReference type="SUPFAM" id="SSF89372">
    <property type="entry name" value="Fucose-specific lectin"/>
    <property type="match status" value="1"/>
</dbReference>
<dbReference type="InterPro" id="IPR058502">
    <property type="entry name" value="PLL-like_beta-prop"/>
</dbReference>
<comment type="caution">
    <text evidence="4">The sequence shown here is derived from an EMBL/GenBank/DDBJ whole genome shotgun (WGS) entry which is preliminary data.</text>
</comment>
<dbReference type="Pfam" id="PF26607">
    <property type="entry name" value="DUF8189"/>
    <property type="match status" value="1"/>
</dbReference>
<dbReference type="Gene3D" id="2.115.10.10">
    <property type="entry name" value="Tachylectin 2"/>
    <property type="match status" value="2"/>
</dbReference>
<accession>A0A9X2VGY7</accession>
<feature type="region of interest" description="Disordered" evidence="1">
    <location>
        <begin position="893"/>
        <end position="912"/>
    </location>
</feature>
<feature type="domain" description="Tachylectin 2" evidence="2">
    <location>
        <begin position="317"/>
        <end position="517"/>
    </location>
</feature>
<feature type="domain" description="PLL-like beta propeller" evidence="3">
    <location>
        <begin position="677"/>
        <end position="910"/>
    </location>
</feature>
<protein>
    <submittedName>
        <fullName evidence="4">Tachylectin-related carbohydrate-binding protein</fullName>
    </submittedName>
</protein>
<evidence type="ECO:0000259" key="2">
    <source>
        <dbReference type="Pfam" id="PF14517"/>
    </source>
</evidence>
<dbReference type="SUPFAM" id="SSF50934">
    <property type="entry name" value="Tachylectin-2"/>
    <property type="match status" value="2"/>
</dbReference>
<evidence type="ECO:0000256" key="1">
    <source>
        <dbReference type="SAM" id="MobiDB-lite"/>
    </source>
</evidence>
<dbReference type="Proteomes" id="UP001141259">
    <property type="component" value="Unassembled WGS sequence"/>
</dbReference>
<feature type="domain" description="Tachylectin 2" evidence="2">
    <location>
        <begin position="59"/>
        <end position="264"/>
    </location>
</feature>
<sequence>MRTTPRQSLRRLVQIALAAILGVVGIPLLTSTSNVANAVQTAQCSATANVFLGMAGSPDFRLRKHREPVSGQPTWEGDDGIGWGWDVRFMAGANGYVYFIENGELRRHRWLGTGWENAGVSELIGSGWSGWELPAYHFRVTVDSNNNIYSVAQDGNLTLHRFNETTKVLTSTVVDTGWNKYDQVLAGGDGVLYARDPNVAGGTLYRFQHDYRTNTFSQKDKNVGNGWNGYKQISSPGADVLYGTFAGGETWWYRYLPETDTWANSGYGNWKERITTWTGVDEIAPAIDTCKLGALASEVECKPSANVFGAMADTSFRIKPHPEPETGITNWDPEVTVGAGWNGTRFMSAPGGYKYIVRPDGSMVRHRWLGTGWANGGTSELITATGWGGWTENAYRHRLTIDAKGDFYGVAADGNLRRWVFKEADKSFTEEVIEGGWGRFDQVFAAGDGVLYARDPSIAGGALYRFHYDAKNRRWIDYARAASTGWNMFKQIVSPGADVIYGLSGWDVYWYRWDATTKDFALSSEGSGREYIAWWQNVDEIVADIDACKLKAPETITPPSVPAPLDERTQMIYNPQKQRFEVSWVEDSGVLRRGWQSTSGTEVVEFQALSSTGNAGSAALAQQQDGKLVAMARGTDAQVKAHVQQQAGSDRWVAPVGVNGALNTSPVLARSGDLLTAFAVDGNGKLWYAEQLGANLGFKAWRQAADPVSYTMTSGFAVVPHGNYFEIAYLNPVGTVAVKKFSNGALSPQRVASGITGVGTPSAVAFADGKVQFVVRASDGKLYTQKEGASGFAGWTDISGDVGTFAGSPSTIVNAHGIVETVIRSAGGGVYRGGQTAPGSTTWRQNWDYSTHSSSVDPVLAAGVGNEQRVFIRFSDGNYAMWFVPPYTSTDQASARSARETASAPAVKRKIG</sequence>
<dbReference type="Pfam" id="PF14517">
    <property type="entry name" value="Tachylectin"/>
    <property type="match status" value="2"/>
</dbReference>
<dbReference type="EMBL" id="JANYMP010000002">
    <property type="protein sequence ID" value="MCS7475927.1"/>
    <property type="molecule type" value="Genomic_DNA"/>
</dbReference>
<dbReference type="InterPro" id="IPR023294">
    <property type="entry name" value="Tachylectin2"/>
</dbReference>
<reference evidence="4" key="1">
    <citation type="submission" date="2022-08" db="EMBL/GenBank/DDBJ databases">
        <authorList>
            <person name="Tistechok S."/>
            <person name="Samborskyy M."/>
            <person name="Roman I."/>
        </authorList>
    </citation>
    <scope>NUCLEOTIDE SEQUENCE</scope>
    <source>
        <strain evidence="4">DSM 103496</strain>
    </source>
</reference>
<keyword evidence="5" id="KW-1185">Reference proteome</keyword>
<dbReference type="InterPro" id="IPR036813">
    <property type="entry name" value="Tachylectin2_sf"/>
</dbReference>
<proteinExistence type="predicted"/>
<feature type="compositionally biased region" description="Low complexity" evidence="1">
    <location>
        <begin position="893"/>
        <end position="906"/>
    </location>
</feature>